<comment type="caution">
    <text evidence="1">The sequence shown here is derived from an EMBL/GenBank/DDBJ whole genome shotgun (WGS) entry which is preliminary data.</text>
</comment>
<evidence type="ECO:0000313" key="1">
    <source>
        <dbReference type="EMBL" id="PHV72002.1"/>
    </source>
</evidence>
<accession>A0AC61DIU0</accession>
<organism evidence="1 2">
    <name type="scientific">Sporanaerobium hydrogeniformans</name>
    <dbReference type="NCBI Taxonomy" id="3072179"/>
    <lineage>
        <taxon>Bacteria</taxon>
        <taxon>Bacillati</taxon>
        <taxon>Bacillota</taxon>
        <taxon>Clostridia</taxon>
        <taxon>Lachnospirales</taxon>
        <taxon>Lachnospiraceae</taxon>
        <taxon>Sporanaerobium</taxon>
    </lineage>
</organism>
<reference evidence="1" key="1">
    <citation type="submission" date="2017-10" db="EMBL/GenBank/DDBJ databases">
        <title>Genome sequence of cellulolytic Lachnospiraceae bacterium XHS1971 isolated from hotspring sediment.</title>
        <authorList>
            <person name="Vasudevan G."/>
            <person name="Joshi A.J."/>
            <person name="Hivarkar S."/>
            <person name="Lanjekar V.B."/>
            <person name="Dhakephalkar P.K."/>
            <person name="Dagar S."/>
        </authorList>
    </citation>
    <scope>NUCLEOTIDE SEQUENCE</scope>
    <source>
        <strain evidence="1">XHS1971</strain>
    </source>
</reference>
<dbReference type="EMBL" id="PEDL01000001">
    <property type="protein sequence ID" value="PHV72002.1"/>
    <property type="molecule type" value="Genomic_DNA"/>
</dbReference>
<sequence length="500" mass="56218">MDYLLELKAISSQLSDTFALKEINLNLLPQEVHVIIGQNGSGKSALMKIIAGLISDYTGQVFIQGEPVIIPSLLAAKALGIFYAPQEVELFEDMTVAENLFFESINKNKLFIPINYPQLYAQAQNLLDQFEINLSSQTLVEDLSLAHKHLLQILKAYVCEARIVILDEPSAAFTDYESAILHTIIRHLQAKKVGIFFISHRLSDIDLLGNRVSIIKDGHLLATLHVDESVNEEIIYLLAGTSLSNRYPKLHFNKGDVLLKVQNLQSSDILTRISFSLHQHEILGITGLAGSGRTLLANCLFGNAPYTCEHLEVNGQLLQIKHPTEAISHLMALLPEDRNLHSILPSLDVADNIAFTALSRFSHLYHINYEMLHATVQDYLKRFNIEACMYESIHHFNPSIQQKMLLSKWIMNQAKIFILDEPTRGVDIPNKIDMYNCMNDMIKKGAGIILISSDFDEILGMCDRILILSQGQLIHEMSHKEATKELILKYAISPQPSKEA</sequence>
<protein>
    <submittedName>
        <fullName evidence="1">Uncharacterized protein</fullName>
    </submittedName>
</protein>
<evidence type="ECO:0000313" key="2">
    <source>
        <dbReference type="Proteomes" id="UP000224460"/>
    </source>
</evidence>
<name>A0AC61DIU0_9FIRM</name>
<proteinExistence type="predicted"/>
<keyword evidence="2" id="KW-1185">Reference proteome</keyword>
<gene>
    <name evidence="1" type="ORF">CS063_00565</name>
</gene>
<dbReference type="Proteomes" id="UP000224460">
    <property type="component" value="Unassembled WGS sequence"/>
</dbReference>